<dbReference type="EMBL" id="JAHXRF010000001">
    <property type="protein sequence ID" value="MBW4864551.1"/>
    <property type="molecule type" value="Genomic_DNA"/>
</dbReference>
<dbReference type="AlphaFoldDB" id="A0AAW4NI66"/>
<evidence type="ECO:0008006" key="4">
    <source>
        <dbReference type="Google" id="ProtNLM"/>
    </source>
</evidence>
<dbReference type="Proteomes" id="UP001196873">
    <property type="component" value="Unassembled WGS sequence"/>
</dbReference>
<feature type="transmembrane region" description="Helical" evidence="1">
    <location>
        <begin position="115"/>
        <end position="141"/>
    </location>
</feature>
<keyword evidence="1" id="KW-0812">Transmembrane</keyword>
<keyword evidence="1" id="KW-0472">Membrane</keyword>
<feature type="transmembrane region" description="Helical" evidence="1">
    <location>
        <begin position="82"/>
        <end position="103"/>
    </location>
</feature>
<reference evidence="2" key="1">
    <citation type="submission" date="2021-07" db="EMBL/GenBank/DDBJ databases">
        <title>Genomic diversity and antimicrobial resistance of Prevotella spp. isolated from chronic lung disease airways.</title>
        <authorList>
            <person name="Webb K.A."/>
            <person name="Olagoke O.S."/>
            <person name="Baird T."/>
            <person name="Neill J."/>
            <person name="Pham A."/>
            <person name="Wells T.J."/>
            <person name="Ramsay K.A."/>
            <person name="Bell S.C."/>
            <person name="Sarovich D.S."/>
            <person name="Price E.P."/>
        </authorList>
    </citation>
    <scope>NUCLEOTIDE SEQUENCE</scope>
    <source>
        <strain evidence="2">SCHI0047.S.3</strain>
    </source>
</reference>
<protein>
    <recommendedName>
        <fullName evidence="4">NADH dehydrogenase subunit 6</fullName>
    </recommendedName>
</protein>
<feature type="transmembrane region" description="Helical" evidence="1">
    <location>
        <begin position="14"/>
        <end position="36"/>
    </location>
</feature>
<organism evidence="2 3">
    <name type="scientific">Segatella salivae</name>
    <dbReference type="NCBI Taxonomy" id="228604"/>
    <lineage>
        <taxon>Bacteria</taxon>
        <taxon>Pseudomonadati</taxon>
        <taxon>Bacteroidota</taxon>
        <taxon>Bacteroidia</taxon>
        <taxon>Bacteroidales</taxon>
        <taxon>Prevotellaceae</taxon>
        <taxon>Segatella</taxon>
    </lineage>
</organism>
<evidence type="ECO:0000256" key="1">
    <source>
        <dbReference type="SAM" id="Phobius"/>
    </source>
</evidence>
<name>A0AAW4NI66_9BACT</name>
<comment type="caution">
    <text evidence="2">The sequence shown here is derived from an EMBL/GenBank/DDBJ whole genome shotgun (WGS) entry which is preliminary data.</text>
</comment>
<gene>
    <name evidence="2" type="ORF">KZY68_00655</name>
</gene>
<evidence type="ECO:0000313" key="2">
    <source>
        <dbReference type="EMBL" id="MBW4864551.1"/>
    </source>
</evidence>
<feature type="transmembrane region" description="Helical" evidence="1">
    <location>
        <begin position="43"/>
        <end position="62"/>
    </location>
</feature>
<sequence>MKLIIINLMLHDSNVLSCFFLPITFIILLAIMMYIHKRQLFKYIYLGNVLCLITAVVCYVFIDRHPVGQPYSASWMEAIPFVWLFTIFGGYFWFIASTIAFLVEVSRRNMLAKVLLGFVILCFALLTLWSLFMFFGGIWVLRGTH</sequence>
<proteinExistence type="predicted"/>
<keyword evidence="1" id="KW-1133">Transmembrane helix</keyword>
<accession>A0AAW4NI66</accession>
<evidence type="ECO:0000313" key="3">
    <source>
        <dbReference type="Proteomes" id="UP001196873"/>
    </source>
</evidence>